<name>A0A7X2Z3G7_9BACL</name>
<dbReference type="GO" id="GO:0005886">
    <property type="term" value="C:plasma membrane"/>
    <property type="evidence" value="ECO:0007669"/>
    <property type="project" value="UniProtKB-ARBA"/>
</dbReference>
<dbReference type="AlphaFoldDB" id="A0A7X2Z3G7"/>
<keyword evidence="3 5" id="KW-1133">Transmembrane helix</keyword>
<dbReference type="InterPro" id="IPR003339">
    <property type="entry name" value="ABC/ECF_trnsptr_transmembrane"/>
</dbReference>
<dbReference type="Proteomes" id="UP000447876">
    <property type="component" value="Unassembled WGS sequence"/>
</dbReference>
<evidence type="ECO:0000256" key="1">
    <source>
        <dbReference type="ARBA" id="ARBA00004141"/>
    </source>
</evidence>
<gene>
    <name evidence="6" type="ORF">GNP95_18265</name>
</gene>
<feature type="transmembrane region" description="Helical" evidence="5">
    <location>
        <begin position="230"/>
        <end position="248"/>
    </location>
</feature>
<evidence type="ECO:0000256" key="3">
    <source>
        <dbReference type="ARBA" id="ARBA00022989"/>
    </source>
</evidence>
<evidence type="ECO:0000256" key="4">
    <source>
        <dbReference type="ARBA" id="ARBA00023136"/>
    </source>
</evidence>
<accession>A0A7X2Z3G7</accession>
<dbReference type="PROSITE" id="PS51257">
    <property type="entry name" value="PROKAR_LIPOPROTEIN"/>
    <property type="match status" value="1"/>
</dbReference>
<proteinExistence type="predicted"/>
<evidence type="ECO:0000313" key="7">
    <source>
        <dbReference type="Proteomes" id="UP000447876"/>
    </source>
</evidence>
<evidence type="ECO:0000313" key="6">
    <source>
        <dbReference type="EMBL" id="MUG46922.1"/>
    </source>
</evidence>
<dbReference type="Pfam" id="PF02361">
    <property type="entry name" value="CbiQ"/>
    <property type="match status" value="1"/>
</dbReference>
<sequence>MGRADMVYGFTGLHPQLSMLYFLVLLGACMMFQHPVYSLVSFICVAALLISLDGGRALKKVIKGYLLIAFVIFISNPFFSSRGATILFYAWDRPVTMEAIVYGAIFALSLLNMLLAFVAFNLVVTPDKLLYLLTPYAPRTAFVITVTLRFVPLLTRRLQQIMTIQRAMGYLHPGGSKKHLMREGMETMHTLVGWSLEEALQTAGSMRARGYGIGPRSSGTVYRMDRRDKLVLWIMIITGLNIVIGALFGVNHYEVYPRLQTWQWSSQLGIHLLSYAVFLAIPLVMNGKEWLHWRYIRSNM</sequence>
<reference evidence="6 7" key="1">
    <citation type="submission" date="2019-11" db="EMBL/GenBank/DDBJ databases">
        <title>Draft genome sequences of five Paenibacillus species of dairy origin.</title>
        <authorList>
            <person name="Olajide A.M."/>
            <person name="Chen S."/>
            <person name="Lapointe G."/>
        </authorList>
    </citation>
    <scope>NUCLEOTIDE SEQUENCE [LARGE SCALE GENOMIC DNA]</scope>
    <source>
        <strain evidence="6 7">12CR55</strain>
    </source>
</reference>
<feature type="transmembrane region" description="Helical" evidence="5">
    <location>
        <begin position="99"/>
        <end position="124"/>
    </location>
</feature>
<keyword evidence="4 5" id="KW-0472">Membrane</keyword>
<organism evidence="6 7">
    <name type="scientific">Paenibacillus woosongensis</name>
    <dbReference type="NCBI Taxonomy" id="307580"/>
    <lineage>
        <taxon>Bacteria</taxon>
        <taxon>Bacillati</taxon>
        <taxon>Bacillota</taxon>
        <taxon>Bacilli</taxon>
        <taxon>Bacillales</taxon>
        <taxon>Paenibacillaceae</taxon>
        <taxon>Paenibacillus</taxon>
    </lineage>
</organism>
<keyword evidence="2 5" id="KW-0812">Transmembrane</keyword>
<dbReference type="CDD" id="cd16914">
    <property type="entry name" value="EcfT"/>
    <property type="match status" value="1"/>
</dbReference>
<feature type="transmembrane region" description="Helical" evidence="5">
    <location>
        <begin position="268"/>
        <end position="287"/>
    </location>
</feature>
<evidence type="ECO:0000256" key="5">
    <source>
        <dbReference type="SAM" id="Phobius"/>
    </source>
</evidence>
<dbReference type="RefSeq" id="WP_155612293.1">
    <property type="nucleotide sequence ID" value="NZ_WNZW01000008.1"/>
</dbReference>
<comment type="subcellular location">
    <subcellularLocation>
        <location evidence="1">Membrane</location>
        <topology evidence="1">Multi-pass membrane protein</topology>
    </subcellularLocation>
</comment>
<feature type="transmembrane region" description="Helical" evidence="5">
    <location>
        <begin position="62"/>
        <end position="79"/>
    </location>
</feature>
<dbReference type="EMBL" id="WNZW01000008">
    <property type="protein sequence ID" value="MUG46922.1"/>
    <property type="molecule type" value="Genomic_DNA"/>
</dbReference>
<comment type="caution">
    <text evidence="6">The sequence shown here is derived from an EMBL/GenBank/DDBJ whole genome shotgun (WGS) entry which is preliminary data.</text>
</comment>
<dbReference type="OrthoDB" id="2039442at2"/>
<protein>
    <submittedName>
        <fullName evidence="6">Energy-coupling factor transporter transmembrane protein EcfT</fullName>
    </submittedName>
</protein>
<feature type="transmembrane region" description="Helical" evidence="5">
    <location>
        <begin position="20"/>
        <end position="50"/>
    </location>
</feature>
<evidence type="ECO:0000256" key="2">
    <source>
        <dbReference type="ARBA" id="ARBA00022692"/>
    </source>
</evidence>